<accession>A0A6D2KUD1</accession>
<proteinExistence type="predicted"/>
<dbReference type="Proteomes" id="UP000467841">
    <property type="component" value="Unassembled WGS sequence"/>
</dbReference>
<keyword evidence="2" id="KW-1185">Reference proteome</keyword>
<reference evidence="1" key="1">
    <citation type="submission" date="2020-01" db="EMBL/GenBank/DDBJ databases">
        <authorList>
            <person name="Mishra B."/>
        </authorList>
    </citation>
    <scope>NUCLEOTIDE SEQUENCE [LARGE SCALE GENOMIC DNA]</scope>
</reference>
<sequence length="111" mass="11886">MGLAVLFSEQLGSAQKDGEGMALKASMDKKKMITPQTLSSAPSQLTLTLLPSKFTNGKIEYKIKCKGKSKPFSSINALVSPELQKDQTKLKELLSSVLTVTFDGGTALIHA</sequence>
<protein>
    <submittedName>
        <fullName evidence="1">Uncharacterized protein</fullName>
    </submittedName>
</protein>
<organism evidence="1 2">
    <name type="scientific">Microthlaspi erraticum</name>
    <dbReference type="NCBI Taxonomy" id="1685480"/>
    <lineage>
        <taxon>Eukaryota</taxon>
        <taxon>Viridiplantae</taxon>
        <taxon>Streptophyta</taxon>
        <taxon>Embryophyta</taxon>
        <taxon>Tracheophyta</taxon>
        <taxon>Spermatophyta</taxon>
        <taxon>Magnoliopsida</taxon>
        <taxon>eudicotyledons</taxon>
        <taxon>Gunneridae</taxon>
        <taxon>Pentapetalae</taxon>
        <taxon>rosids</taxon>
        <taxon>malvids</taxon>
        <taxon>Brassicales</taxon>
        <taxon>Brassicaceae</taxon>
        <taxon>Coluteocarpeae</taxon>
        <taxon>Microthlaspi</taxon>
    </lineage>
</organism>
<evidence type="ECO:0000313" key="2">
    <source>
        <dbReference type="Proteomes" id="UP000467841"/>
    </source>
</evidence>
<gene>
    <name evidence="1" type="ORF">MERR_LOCUS45318</name>
</gene>
<comment type="caution">
    <text evidence="1">The sequence shown here is derived from an EMBL/GenBank/DDBJ whole genome shotgun (WGS) entry which is preliminary data.</text>
</comment>
<dbReference type="EMBL" id="CACVBM020001718">
    <property type="protein sequence ID" value="CAA7058082.1"/>
    <property type="molecule type" value="Genomic_DNA"/>
</dbReference>
<evidence type="ECO:0000313" key="1">
    <source>
        <dbReference type="EMBL" id="CAA7058082.1"/>
    </source>
</evidence>
<name>A0A6D2KUD1_9BRAS</name>
<dbReference type="AlphaFoldDB" id="A0A6D2KUD1"/>
<dbReference type="OrthoDB" id="778454at2759"/>